<organism evidence="2">
    <name type="scientific">marine sediment metagenome</name>
    <dbReference type="NCBI Taxonomy" id="412755"/>
    <lineage>
        <taxon>unclassified sequences</taxon>
        <taxon>metagenomes</taxon>
        <taxon>ecological metagenomes</taxon>
    </lineage>
</organism>
<dbReference type="AlphaFoldDB" id="A0A0F9JQ79"/>
<evidence type="ECO:0000313" key="2">
    <source>
        <dbReference type="EMBL" id="KKM01158.1"/>
    </source>
</evidence>
<reference evidence="2" key="1">
    <citation type="journal article" date="2015" name="Nature">
        <title>Complex archaea that bridge the gap between prokaryotes and eukaryotes.</title>
        <authorList>
            <person name="Spang A."/>
            <person name="Saw J.H."/>
            <person name="Jorgensen S.L."/>
            <person name="Zaremba-Niedzwiedzka K."/>
            <person name="Martijn J."/>
            <person name="Lind A.E."/>
            <person name="van Eijk R."/>
            <person name="Schleper C."/>
            <person name="Guy L."/>
            <person name="Ettema T.J."/>
        </authorList>
    </citation>
    <scope>NUCLEOTIDE SEQUENCE</scope>
</reference>
<dbReference type="EMBL" id="LAZR01017260">
    <property type="protein sequence ID" value="KKM01158.1"/>
    <property type="molecule type" value="Genomic_DNA"/>
</dbReference>
<comment type="caution">
    <text evidence="2">The sequence shown here is derived from an EMBL/GenBank/DDBJ whole genome shotgun (WGS) entry which is preliminary data.</text>
</comment>
<protein>
    <submittedName>
        <fullName evidence="2">Uncharacterized protein</fullName>
    </submittedName>
</protein>
<feature type="region of interest" description="Disordered" evidence="1">
    <location>
        <begin position="1"/>
        <end position="47"/>
    </location>
</feature>
<sequence length="129" mass="14294">MGKNDHQPVPDPVQKPDFAMTQKEPVQDTDELQQKAAMAGTRGPVPVNVEKSNPDLICLTSYVSQLQGGLNAVLDKLKTMTIRRETDYQDVIQLRVNLKLTIRAVERLAKGKSLGALGLPGEEEWKETL</sequence>
<proteinExistence type="predicted"/>
<name>A0A0F9JQ79_9ZZZZ</name>
<accession>A0A0F9JQ79</accession>
<gene>
    <name evidence="2" type="ORF">LCGC14_1797260</name>
</gene>
<evidence type="ECO:0000256" key="1">
    <source>
        <dbReference type="SAM" id="MobiDB-lite"/>
    </source>
</evidence>